<gene>
    <name evidence="2" type="ORF">DP923_09800</name>
</gene>
<feature type="transmembrane region" description="Helical" evidence="1">
    <location>
        <begin position="189"/>
        <end position="206"/>
    </location>
</feature>
<dbReference type="AlphaFoldDB" id="A0A364RCV7"/>
<feature type="transmembrane region" description="Helical" evidence="1">
    <location>
        <begin position="46"/>
        <end position="63"/>
    </location>
</feature>
<dbReference type="Proteomes" id="UP000251692">
    <property type="component" value="Unassembled WGS sequence"/>
</dbReference>
<reference evidence="2 3" key="2">
    <citation type="submission" date="2018-07" db="EMBL/GenBank/DDBJ databases">
        <title>Pontibacter sp. 2b14 genomic sequence and assembly.</title>
        <authorList>
            <person name="Du Z.-J."/>
        </authorList>
    </citation>
    <scope>NUCLEOTIDE SEQUENCE [LARGE SCALE GENOMIC DNA]</scope>
    <source>
        <strain evidence="2 3">2b14</strain>
    </source>
</reference>
<dbReference type="RefSeq" id="WP_112305690.1">
    <property type="nucleotide sequence ID" value="NZ_QMDV01000003.1"/>
</dbReference>
<keyword evidence="1" id="KW-1133">Transmembrane helix</keyword>
<evidence type="ECO:0000313" key="3">
    <source>
        <dbReference type="Proteomes" id="UP000251692"/>
    </source>
</evidence>
<proteinExistence type="predicted"/>
<protein>
    <submittedName>
        <fullName evidence="2">DUF2238 domain-containing protein</fullName>
    </submittedName>
</protein>
<sequence>MISLKQAAKVPFLQQPLHIAYCLFFTAFLVFTGLTTPDPGNWATENVLTVSLFIFLIAFYNIFRFSDASYTLILLFLMLHMYGSQHQYASNPLGEWLQQTYNLNRNPYDRLVHLGFGLLLTYPIHEVLAAGFKLPNLWTYILPVELTLSLSAVYELAEWMVADWVYKGGQAGMDFLGMQGDIWDAQKDVALAVAGSITALLITFLLRRNKVR</sequence>
<keyword evidence="1" id="KW-0472">Membrane</keyword>
<reference evidence="2 3" key="1">
    <citation type="submission" date="2018-06" db="EMBL/GenBank/DDBJ databases">
        <authorList>
            <person name="Liu Z.-W."/>
        </authorList>
    </citation>
    <scope>NUCLEOTIDE SEQUENCE [LARGE SCALE GENOMIC DNA]</scope>
    <source>
        <strain evidence="2 3">2b14</strain>
    </source>
</reference>
<feature type="transmembrane region" description="Helical" evidence="1">
    <location>
        <begin position="12"/>
        <end position="34"/>
    </location>
</feature>
<feature type="transmembrane region" description="Helical" evidence="1">
    <location>
        <begin position="108"/>
        <end position="125"/>
    </location>
</feature>
<dbReference type="Pfam" id="PF09997">
    <property type="entry name" value="DUF2238"/>
    <property type="match status" value="1"/>
</dbReference>
<evidence type="ECO:0000313" key="2">
    <source>
        <dbReference type="EMBL" id="RAU82097.1"/>
    </source>
</evidence>
<name>A0A364RCV7_9BACT</name>
<keyword evidence="1" id="KW-0812">Transmembrane</keyword>
<dbReference type="PIRSF" id="PIRSF020606">
    <property type="entry name" value="UCP020606"/>
    <property type="match status" value="1"/>
</dbReference>
<dbReference type="EMBL" id="QMDV01000003">
    <property type="protein sequence ID" value="RAU82097.1"/>
    <property type="molecule type" value="Genomic_DNA"/>
</dbReference>
<organism evidence="2 3">
    <name type="scientific">Pontibacter arcticus</name>
    <dbReference type="NCBI Taxonomy" id="2080288"/>
    <lineage>
        <taxon>Bacteria</taxon>
        <taxon>Pseudomonadati</taxon>
        <taxon>Bacteroidota</taxon>
        <taxon>Cytophagia</taxon>
        <taxon>Cytophagales</taxon>
        <taxon>Hymenobacteraceae</taxon>
        <taxon>Pontibacter</taxon>
    </lineage>
</organism>
<dbReference type="OrthoDB" id="9786473at2"/>
<dbReference type="InterPro" id="IPR014509">
    <property type="entry name" value="YjdF-like"/>
</dbReference>
<evidence type="ECO:0000256" key="1">
    <source>
        <dbReference type="SAM" id="Phobius"/>
    </source>
</evidence>
<accession>A0A364RCV7</accession>
<comment type="caution">
    <text evidence="2">The sequence shown here is derived from an EMBL/GenBank/DDBJ whole genome shotgun (WGS) entry which is preliminary data.</text>
</comment>
<dbReference type="InterPro" id="IPR058534">
    <property type="entry name" value="YjdF"/>
</dbReference>
<keyword evidence="3" id="KW-1185">Reference proteome</keyword>